<keyword evidence="8" id="KW-0732">Signal</keyword>
<dbReference type="AlphaFoldDB" id="A0A942DUH1"/>
<comment type="function">
    <text evidence="6">Has immunoglobulin-binding and hemagglutination properties, and can bind to mannose. Essential for virulence. May be involved in LPS biosynthesis or polysaccharide transport.</text>
</comment>
<accession>A0A942DUH1</accession>
<evidence type="ECO:0000256" key="8">
    <source>
        <dbReference type="SAM" id="SignalP"/>
    </source>
</evidence>
<dbReference type="EMBL" id="JAGWCR010000001">
    <property type="protein sequence ID" value="MBS3647094.1"/>
    <property type="molecule type" value="Genomic_DNA"/>
</dbReference>
<protein>
    <recommendedName>
        <fullName evidence="3">Lectin-like protein BA14k</fullName>
    </recommendedName>
</protein>
<evidence type="ECO:0000256" key="1">
    <source>
        <dbReference type="ARBA" id="ARBA00004167"/>
    </source>
</evidence>
<evidence type="ECO:0000256" key="2">
    <source>
        <dbReference type="ARBA" id="ARBA00010270"/>
    </source>
</evidence>
<dbReference type="GO" id="GO:0016020">
    <property type="term" value="C:membrane"/>
    <property type="evidence" value="ECO:0007669"/>
    <property type="project" value="UniProtKB-SubCell"/>
</dbReference>
<dbReference type="Proteomes" id="UP000680348">
    <property type="component" value="Unassembled WGS sequence"/>
</dbReference>
<evidence type="ECO:0000256" key="6">
    <source>
        <dbReference type="ARBA" id="ARBA00025321"/>
    </source>
</evidence>
<keyword evidence="7" id="KW-1133">Transmembrane helix</keyword>
<dbReference type="Pfam" id="PF07886">
    <property type="entry name" value="BA14K"/>
    <property type="match status" value="1"/>
</dbReference>
<sequence length="160" mass="18509">MRKMLTGICASALAVSMGVTGLLPAQAAPVYVQTTAPEASSDVVKVQSREDYRKWRRHMRQDRREARRWDNDRPGYYRGYRGSRYHRHGWRRHGDYWFPAAAFVAGALVTGAIANSQPRVVYRSGNAHTQWCANRYRSYRAYDNTFQPYNGPRQQCVSPY</sequence>
<reference evidence="9" key="1">
    <citation type="submission" date="2021-04" db="EMBL/GenBank/DDBJ databases">
        <title>Pseudaminobacter soli sp. nov., isolated from paddy soil contaminated by heavy metals.</title>
        <authorList>
            <person name="Zhang K."/>
        </authorList>
    </citation>
    <scope>NUCLEOTIDE SEQUENCE</scope>
    <source>
        <strain evidence="9">19-2017</strain>
    </source>
</reference>
<feature type="transmembrane region" description="Helical" evidence="7">
    <location>
        <begin position="96"/>
        <end position="114"/>
    </location>
</feature>
<evidence type="ECO:0000313" key="10">
    <source>
        <dbReference type="Proteomes" id="UP000680348"/>
    </source>
</evidence>
<evidence type="ECO:0000313" key="9">
    <source>
        <dbReference type="EMBL" id="MBS3647094.1"/>
    </source>
</evidence>
<dbReference type="InterPro" id="IPR012413">
    <property type="entry name" value="BA14K"/>
</dbReference>
<feature type="chain" id="PRO_5038060103" description="Lectin-like protein BA14k" evidence="8">
    <location>
        <begin position="28"/>
        <end position="160"/>
    </location>
</feature>
<comment type="caution">
    <text evidence="9">The sequence shown here is derived from an EMBL/GenBank/DDBJ whole genome shotgun (WGS) entry which is preliminary data.</text>
</comment>
<name>A0A942DUH1_9HYPH</name>
<keyword evidence="7" id="KW-0472">Membrane</keyword>
<comment type="subcellular location">
    <subcellularLocation>
        <location evidence="1">Membrane</location>
        <topology evidence="1">Single-pass membrane protein</topology>
    </subcellularLocation>
</comment>
<evidence type="ECO:0000256" key="4">
    <source>
        <dbReference type="ARBA" id="ARBA00022475"/>
    </source>
</evidence>
<keyword evidence="7" id="KW-0812">Transmembrane</keyword>
<evidence type="ECO:0000256" key="3">
    <source>
        <dbReference type="ARBA" id="ARBA00020552"/>
    </source>
</evidence>
<feature type="signal peptide" evidence="8">
    <location>
        <begin position="1"/>
        <end position="27"/>
    </location>
</feature>
<dbReference type="GO" id="GO:0030246">
    <property type="term" value="F:carbohydrate binding"/>
    <property type="evidence" value="ECO:0007669"/>
    <property type="project" value="UniProtKB-KW"/>
</dbReference>
<comment type="similarity">
    <text evidence="2">Belongs to the BA14k family.</text>
</comment>
<gene>
    <name evidence="9" type="ORF">KEU06_00445</name>
</gene>
<dbReference type="RefSeq" id="WP_188252664.1">
    <property type="nucleotide sequence ID" value="NZ_JABVCF010000001.1"/>
</dbReference>
<evidence type="ECO:0000256" key="5">
    <source>
        <dbReference type="ARBA" id="ARBA00022734"/>
    </source>
</evidence>
<evidence type="ECO:0000256" key="7">
    <source>
        <dbReference type="SAM" id="Phobius"/>
    </source>
</evidence>
<organism evidence="9 10">
    <name type="scientific">Pseudaminobacter soli</name>
    <name type="common">ex Zhang et al. 2022</name>
    <dbReference type="NCBI Taxonomy" id="2831468"/>
    <lineage>
        <taxon>Bacteria</taxon>
        <taxon>Pseudomonadati</taxon>
        <taxon>Pseudomonadota</taxon>
        <taxon>Alphaproteobacteria</taxon>
        <taxon>Hyphomicrobiales</taxon>
        <taxon>Phyllobacteriaceae</taxon>
        <taxon>Pseudaminobacter</taxon>
    </lineage>
</organism>
<proteinExistence type="inferred from homology"/>
<keyword evidence="10" id="KW-1185">Reference proteome</keyword>
<keyword evidence="4" id="KW-1003">Cell membrane</keyword>
<keyword evidence="5" id="KW-0430">Lectin</keyword>